<keyword evidence="3" id="KW-0255">Endonuclease</keyword>
<dbReference type="GO" id="GO:0008033">
    <property type="term" value="P:tRNA processing"/>
    <property type="evidence" value="ECO:0007669"/>
    <property type="project" value="UniProtKB-KW"/>
</dbReference>
<protein>
    <submittedName>
        <fullName evidence="5">RNA ligase partner protein</fullName>
    </submittedName>
</protein>
<evidence type="ECO:0000313" key="6">
    <source>
        <dbReference type="Proteomes" id="UP000178857"/>
    </source>
</evidence>
<keyword evidence="5" id="KW-0436">Ligase</keyword>
<evidence type="ECO:0000256" key="4">
    <source>
        <dbReference type="ARBA" id="ARBA00022801"/>
    </source>
</evidence>
<dbReference type="AlphaFoldDB" id="A0A1F7JCA1"/>
<sequence length="210" mass="23575">MDKFVLDTNLFFNMEAGLELGKKTEEVVVGLTEKAVKLKKNSKAEFLIPPRAVEEFLSFFEDKNQGFLKNFLSAVTVKSPDTAKIQFPADVFYKLVEDIRGRSYRGGAVGEEEIASAARLMSGSGKDLSKKDFEIKIGVVIKKFRERYRNATRTGFLDSLTDLDLIALSAEQDAYLVTTDEGVLKWGRIFGVKEMPSLAFRKRLEDLLVG</sequence>
<reference evidence="5 6" key="1">
    <citation type="journal article" date="2016" name="Nat. Commun.">
        <title>Thousands of microbial genomes shed light on interconnected biogeochemical processes in an aquifer system.</title>
        <authorList>
            <person name="Anantharaman K."/>
            <person name="Brown C.T."/>
            <person name="Hug L.A."/>
            <person name="Sharon I."/>
            <person name="Castelle C.J."/>
            <person name="Probst A.J."/>
            <person name="Thomas B.C."/>
            <person name="Singh A."/>
            <person name="Wilkins M.J."/>
            <person name="Karaoz U."/>
            <person name="Brodie E.L."/>
            <person name="Williams K.H."/>
            <person name="Hubbard S.S."/>
            <person name="Banfield J.F."/>
        </authorList>
    </citation>
    <scope>NUCLEOTIDE SEQUENCE [LARGE SCALE GENOMIC DNA]</scope>
</reference>
<gene>
    <name evidence="5" type="ORF">A2970_01015</name>
</gene>
<dbReference type="EMBL" id="MGAT01000003">
    <property type="protein sequence ID" value="OGK53234.1"/>
    <property type="molecule type" value="Genomic_DNA"/>
</dbReference>
<evidence type="ECO:0000256" key="2">
    <source>
        <dbReference type="ARBA" id="ARBA00022722"/>
    </source>
</evidence>
<keyword evidence="1" id="KW-0819">tRNA processing</keyword>
<dbReference type="Pfam" id="PF08745">
    <property type="entry name" value="PIN_5"/>
    <property type="match status" value="1"/>
</dbReference>
<dbReference type="GO" id="GO:0004519">
    <property type="term" value="F:endonuclease activity"/>
    <property type="evidence" value="ECO:0007669"/>
    <property type="project" value="UniProtKB-KW"/>
</dbReference>
<name>A0A1F7JCA1_9BACT</name>
<accession>A0A1F7JCA1</accession>
<organism evidence="5 6">
    <name type="scientific">Candidatus Roizmanbacteria bacterium RIFCSPLOWO2_01_FULL_44_13</name>
    <dbReference type="NCBI Taxonomy" id="1802069"/>
    <lineage>
        <taxon>Bacteria</taxon>
        <taxon>Candidatus Roizmaniibacteriota</taxon>
    </lineage>
</organism>
<dbReference type="PANTHER" id="PTHR41173">
    <property type="entry name" value="UPF0278 PROTEIN TK1425"/>
    <property type="match status" value="1"/>
</dbReference>
<comment type="caution">
    <text evidence="5">The sequence shown here is derived from an EMBL/GenBank/DDBJ whole genome shotgun (WGS) entry which is preliminary data.</text>
</comment>
<evidence type="ECO:0000256" key="3">
    <source>
        <dbReference type="ARBA" id="ARBA00022759"/>
    </source>
</evidence>
<keyword evidence="4" id="KW-0378">Hydrolase</keyword>
<dbReference type="PANTHER" id="PTHR41173:SF1">
    <property type="entry name" value="RNA-FREE RIBONUCLEASE P"/>
    <property type="match status" value="1"/>
</dbReference>
<evidence type="ECO:0000256" key="1">
    <source>
        <dbReference type="ARBA" id="ARBA00022694"/>
    </source>
</evidence>
<dbReference type="Proteomes" id="UP000178857">
    <property type="component" value="Unassembled WGS sequence"/>
</dbReference>
<dbReference type="STRING" id="1802069.A2970_01015"/>
<dbReference type="NCBIfam" id="TIGR03875">
    <property type="entry name" value="RNA_lig_partner"/>
    <property type="match status" value="1"/>
</dbReference>
<dbReference type="GO" id="GO:0016787">
    <property type="term" value="F:hydrolase activity"/>
    <property type="evidence" value="ECO:0007669"/>
    <property type="project" value="UniProtKB-KW"/>
</dbReference>
<evidence type="ECO:0000313" key="5">
    <source>
        <dbReference type="EMBL" id="OGK53234.1"/>
    </source>
</evidence>
<dbReference type="GO" id="GO:0016874">
    <property type="term" value="F:ligase activity"/>
    <property type="evidence" value="ECO:0007669"/>
    <property type="project" value="UniProtKB-KW"/>
</dbReference>
<keyword evidence="2" id="KW-0540">Nuclease</keyword>
<proteinExistence type="predicted"/>
<dbReference type="InterPro" id="IPR014856">
    <property type="entry name" value="RNA_free_RNase_P"/>
</dbReference>
<dbReference type="CDD" id="cd18691">
    <property type="entry name" value="PIN_VapC-like"/>
    <property type="match status" value="1"/>
</dbReference>